<organism evidence="2">
    <name type="scientific">Salix viminalis</name>
    <name type="common">Common osier</name>
    <name type="synonym">Basket willow</name>
    <dbReference type="NCBI Taxonomy" id="40686"/>
    <lineage>
        <taxon>Eukaryota</taxon>
        <taxon>Viridiplantae</taxon>
        <taxon>Streptophyta</taxon>
        <taxon>Embryophyta</taxon>
        <taxon>Tracheophyta</taxon>
        <taxon>Spermatophyta</taxon>
        <taxon>Magnoliopsida</taxon>
        <taxon>eudicotyledons</taxon>
        <taxon>Gunneridae</taxon>
        <taxon>Pentapetalae</taxon>
        <taxon>rosids</taxon>
        <taxon>fabids</taxon>
        <taxon>Malpighiales</taxon>
        <taxon>Salicaceae</taxon>
        <taxon>Saliceae</taxon>
        <taxon>Salix</taxon>
    </lineage>
</organism>
<dbReference type="Pfam" id="PF09713">
    <property type="entry name" value="A_thal_3526"/>
    <property type="match status" value="1"/>
</dbReference>
<evidence type="ECO:0000313" key="2">
    <source>
        <dbReference type="EMBL" id="VFU42120.1"/>
    </source>
</evidence>
<sequence length="335" mass="36600">MTTGPPGVGTGSVTIASNSKTASLCREIKTVQDLIERCLQLYMSKDEVVKTLLRYARIPPGFTSIVWNRLEQENTEFFKAYYIKLILKKQIAKFNELLEDHHKLLCYAAPLEAPLAPMQEGIKHMPVNHLHKVYTLPQQHPIPSSSNSQNDSTGIISNYDPLHANPECGNFLSTQMNYGRWMAINNNAADLEPIQPFMKPEIPSPVPVTSQGHFPFIAREIQESVGPSAVQFAGLSHVQSVRHVPFGPGNASFKNFADVEGETDTLYSETLRGAGLLGYSGSSSTGLLDPSARNDNGYSGSSSTGLLDPSAQNDNVEEFLVDAFPAAASQSEEES</sequence>
<feature type="compositionally biased region" description="Polar residues" evidence="1">
    <location>
        <begin position="138"/>
        <end position="156"/>
    </location>
</feature>
<evidence type="ECO:0000256" key="1">
    <source>
        <dbReference type="SAM" id="MobiDB-lite"/>
    </source>
</evidence>
<dbReference type="PANTHER" id="PTHR31871:SF9">
    <property type="entry name" value="HELICASE WITH ZINC FINGER PROTEIN"/>
    <property type="match status" value="1"/>
</dbReference>
<dbReference type="NCBIfam" id="TIGR01589">
    <property type="entry name" value="A_thal_3526"/>
    <property type="match status" value="1"/>
</dbReference>
<name>A0A6N2LLG5_SALVM</name>
<feature type="region of interest" description="Disordered" evidence="1">
    <location>
        <begin position="285"/>
        <end position="312"/>
    </location>
</feature>
<dbReference type="EMBL" id="CAADRP010001574">
    <property type="protein sequence ID" value="VFU42120.1"/>
    <property type="molecule type" value="Genomic_DNA"/>
</dbReference>
<feature type="compositionally biased region" description="Polar residues" evidence="1">
    <location>
        <begin position="293"/>
        <end position="312"/>
    </location>
</feature>
<dbReference type="InterPro" id="IPR006476">
    <property type="entry name" value="CHP01589_pln"/>
</dbReference>
<reference evidence="2" key="1">
    <citation type="submission" date="2019-03" db="EMBL/GenBank/DDBJ databases">
        <authorList>
            <person name="Mank J."/>
            <person name="Almeida P."/>
        </authorList>
    </citation>
    <scope>NUCLEOTIDE SEQUENCE</scope>
    <source>
        <strain evidence="2">78183</strain>
    </source>
</reference>
<dbReference type="PANTHER" id="PTHR31871">
    <property type="entry name" value="OS02G0137100 PROTEIN"/>
    <property type="match status" value="1"/>
</dbReference>
<evidence type="ECO:0008006" key="3">
    <source>
        <dbReference type="Google" id="ProtNLM"/>
    </source>
</evidence>
<gene>
    <name evidence="2" type="ORF">SVIM_LOCUS250601</name>
</gene>
<protein>
    <recommendedName>
        <fullName evidence="3">Angiotensin-converting enzyme 2</fullName>
    </recommendedName>
</protein>
<feature type="region of interest" description="Disordered" evidence="1">
    <location>
        <begin position="138"/>
        <end position="158"/>
    </location>
</feature>
<proteinExistence type="predicted"/>
<dbReference type="AlphaFoldDB" id="A0A6N2LLG5"/>
<accession>A0A6N2LLG5</accession>